<dbReference type="EMBL" id="HG994587">
    <property type="protein sequence ID" value="CAF3031255.1"/>
    <property type="molecule type" value="Genomic_DNA"/>
</dbReference>
<feature type="coiled-coil region" evidence="1">
    <location>
        <begin position="102"/>
        <end position="161"/>
    </location>
</feature>
<accession>A0A7R8DB48</accession>
<reference evidence="3" key="1">
    <citation type="submission" date="2021-02" db="EMBL/GenBank/DDBJ databases">
        <authorList>
            <person name="Bekaert M."/>
        </authorList>
    </citation>
    <scope>NUCLEOTIDE SEQUENCE</scope>
    <source>
        <strain evidence="3">IoA-00</strain>
    </source>
</reference>
<proteinExistence type="predicted"/>
<evidence type="ECO:0000256" key="2">
    <source>
        <dbReference type="SAM" id="MobiDB-lite"/>
    </source>
</evidence>
<feature type="compositionally biased region" description="Polar residues" evidence="2">
    <location>
        <begin position="13"/>
        <end position="30"/>
    </location>
</feature>
<dbReference type="AlphaFoldDB" id="A0A7R8DB48"/>
<sequence>MGSNVKKVGSCKATPSTSPYMSDTESNSDPCPTLTLAPGQFTGYITSYNRFTPDGYLDLKEKLKVDAENQEEFILPRIERVISNVQRNEFMNNLDLVLPVTLREMEERARFLNAKRIDYSELSPPSDQKHERKILSSNSLITRKNANVLALEKKLKELRETIAEFGPRTISTRKERTRRNELLAEELKLSKSYSKWLKRVLMRRILGMKSKVEMTYKYKLESKLSKIKKGSLRKSRNMKEEYISQLLMNSNGTENGIDFIESADIETSPVISKIQPIQAINTLELQHLIPTTTSSENEELKFEDEKNESS</sequence>
<name>A0A7R8DB48_LEPSM</name>
<organism evidence="3 4">
    <name type="scientific">Lepeophtheirus salmonis</name>
    <name type="common">Salmon louse</name>
    <name type="synonym">Caligus salmonis</name>
    <dbReference type="NCBI Taxonomy" id="72036"/>
    <lineage>
        <taxon>Eukaryota</taxon>
        <taxon>Metazoa</taxon>
        <taxon>Ecdysozoa</taxon>
        <taxon>Arthropoda</taxon>
        <taxon>Crustacea</taxon>
        <taxon>Multicrustacea</taxon>
        <taxon>Hexanauplia</taxon>
        <taxon>Copepoda</taxon>
        <taxon>Siphonostomatoida</taxon>
        <taxon>Caligidae</taxon>
        <taxon>Lepeophtheirus</taxon>
    </lineage>
</organism>
<protein>
    <submittedName>
        <fullName evidence="3">(salmon louse) hypothetical protein</fullName>
    </submittedName>
</protein>
<gene>
    <name evidence="3" type="ORF">LSAA_14430</name>
</gene>
<evidence type="ECO:0000313" key="3">
    <source>
        <dbReference type="EMBL" id="CAF3031255.1"/>
    </source>
</evidence>
<keyword evidence="1" id="KW-0175">Coiled coil</keyword>
<evidence type="ECO:0000256" key="1">
    <source>
        <dbReference type="SAM" id="Coils"/>
    </source>
</evidence>
<feature type="region of interest" description="Disordered" evidence="2">
    <location>
        <begin position="1"/>
        <end position="31"/>
    </location>
</feature>
<evidence type="ECO:0000313" key="4">
    <source>
        <dbReference type="Proteomes" id="UP000675881"/>
    </source>
</evidence>
<dbReference type="Proteomes" id="UP000675881">
    <property type="component" value="Chromosome 8"/>
</dbReference>
<keyword evidence="4" id="KW-1185">Reference proteome</keyword>